<evidence type="ECO:0000256" key="8">
    <source>
        <dbReference type="SAM" id="Phobius"/>
    </source>
</evidence>
<evidence type="ECO:0000256" key="7">
    <source>
        <dbReference type="ARBA" id="ARBA00023136"/>
    </source>
</evidence>
<dbReference type="PANTHER" id="PTHR33908:SF3">
    <property type="entry name" value="UNDECAPRENYL PHOSPHATE-ALPHA-4-AMINO-4-DEOXY-L-ARABINOSE ARABINOSYL TRANSFERASE"/>
    <property type="match status" value="1"/>
</dbReference>
<feature type="transmembrane region" description="Helical" evidence="8">
    <location>
        <begin position="260"/>
        <end position="284"/>
    </location>
</feature>
<feature type="transmembrane region" description="Helical" evidence="8">
    <location>
        <begin position="94"/>
        <end position="111"/>
    </location>
</feature>
<gene>
    <name evidence="9" type="ORF">PQJ73_22780</name>
</gene>
<evidence type="ECO:0000256" key="4">
    <source>
        <dbReference type="ARBA" id="ARBA00022679"/>
    </source>
</evidence>
<comment type="subcellular location">
    <subcellularLocation>
        <location evidence="1">Cell membrane</location>
        <topology evidence="1">Multi-pass membrane protein</topology>
    </subcellularLocation>
</comment>
<keyword evidence="10" id="KW-1185">Reference proteome</keyword>
<evidence type="ECO:0000256" key="2">
    <source>
        <dbReference type="ARBA" id="ARBA00022475"/>
    </source>
</evidence>
<keyword evidence="5 8" id="KW-0812">Transmembrane</keyword>
<evidence type="ECO:0000256" key="5">
    <source>
        <dbReference type="ARBA" id="ARBA00022692"/>
    </source>
</evidence>
<keyword evidence="6 8" id="KW-1133">Transmembrane helix</keyword>
<keyword evidence="3" id="KW-0328">Glycosyltransferase</keyword>
<feature type="transmembrane region" description="Helical" evidence="8">
    <location>
        <begin position="154"/>
        <end position="174"/>
    </location>
</feature>
<evidence type="ECO:0000256" key="3">
    <source>
        <dbReference type="ARBA" id="ARBA00022676"/>
    </source>
</evidence>
<accession>A0ABT5JG25</accession>
<feature type="transmembrane region" description="Helical" evidence="8">
    <location>
        <begin position="116"/>
        <end position="134"/>
    </location>
</feature>
<evidence type="ECO:0008006" key="11">
    <source>
        <dbReference type="Google" id="ProtNLM"/>
    </source>
</evidence>
<comment type="caution">
    <text evidence="9">The sequence shown here is derived from an EMBL/GenBank/DDBJ whole genome shotgun (WGS) entry which is preliminary data.</text>
</comment>
<evidence type="ECO:0000313" key="10">
    <source>
        <dbReference type="Proteomes" id="UP001165652"/>
    </source>
</evidence>
<protein>
    <recommendedName>
        <fullName evidence="11">Glycosyltransferase RgtA/B/C/D-like domain-containing protein</fullName>
    </recommendedName>
</protein>
<feature type="transmembrane region" description="Helical" evidence="8">
    <location>
        <begin position="315"/>
        <end position="335"/>
    </location>
</feature>
<evidence type="ECO:0000313" key="9">
    <source>
        <dbReference type="EMBL" id="MDC7788527.1"/>
    </source>
</evidence>
<dbReference type="InterPro" id="IPR050297">
    <property type="entry name" value="LipidA_mod_glycosyltrf_83"/>
</dbReference>
<feature type="transmembrane region" description="Helical" evidence="8">
    <location>
        <begin position="290"/>
        <end position="308"/>
    </location>
</feature>
<keyword evidence="4" id="KW-0808">Transferase</keyword>
<name>A0ABT5JG25_RHOTP</name>
<evidence type="ECO:0000256" key="1">
    <source>
        <dbReference type="ARBA" id="ARBA00004651"/>
    </source>
</evidence>
<feature type="transmembrane region" description="Helical" evidence="8">
    <location>
        <begin position="224"/>
        <end position="248"/>
    </location>
</feature>
<keyword evidence="7 8" id="KW-0472">Membrane</keyword>
<proteinExistence type="predicted"/>
<dbReference type="Proteomes" id="UP001165652">
    <property type="component" value="Unassembled WGS sequence"/>
</dbReference>
<reference evidence="9" key="1">
    <citation type="journal article" date="2023" name="Microbiol Resour">
        <title>Genome Sequences of Rhodoplanes serenus and Two Thermotolerant Strains, Rhodoplanes tepidamans and 'Rhodoplanes cryptolactis,' Further Refine the Genus.</title>
        <authorList>
            <person name="Rayyan A.A."/>
            <person name="Kyndt J.A."/>
        </authorList>
    </citation>
    <scope>NUCLEOTIDE SEQUENCE</scope>
    <source>
        <strain evidence="9">DSM 9987</strain>
    </source>
</reference>
<sequence length="465" mass="49400">MVAGAVIRVVAGSDAPLWMDEAVTGVVASQSSVRDMALAALGDPNAPLFYVLIHAWTGIAGLGNAALRFPSLVCGLLTPLIVLVPTSSISRDVRLLWCALLALWWPGLMFAQEARCYTLLLALATGTTVAYARLLTAPTIRRALAWTGLGALTILTHYQAGALIGVQGLTYLIVHRRGAIRTWPALLAFVPVAAWMALHAETLIRFADPRFAWYPIVDRRHIPVVAGFLFGIPALAACTVLAGIVLLARRLASGPADRAPLPPPLVVVATSAGALAVMLAIGAVRPAFTIRYLVPCAPGILLGAVLVAEQMSRRIAASGLAYVLLFGIVAATWAADGAVPPYKRELEIQTASEAMMAAGTERVVFVWDNPLVDAMDPRFVQELGGFFFRRADMPVAVQAVQSKDVRRLAATWSAAPARTGLLWVHEPELHGPAAAHFRPAPLSDPAWTCSRTGQGAVGVTACLRM</sequence>
<organism evidence="9 10">
    <name type="scientific">Rhodoplanes tepidamans</name>
    <name type="common">Rhodoplanes cryptolactis</name>
    <dbReference type="NCBI Taxonomy" id="200616"/>
    <lineage>
        <taxon>Bacteria</taxon>
        <taxon>Pseudomonadati</taxon>
        <taxon>Pseudomonadota</taxon>
        <taxon>Alphaproteobacteria</taxon>
        <taxon>Hyphomicrobiales</taxon>
        <taxon>Nitrobacteraceae</taxon>
        <taxon>Rhodoplanes</taxon>
    </lineage>
</organism>
<keyword evidence="2" id="KW-1003">Cell membrane</keyword>
<evidence type="ECO:0000256" key="6">
    <source>
        <dbReference type="ARBA" id="ARBA00022989"/>
    </source>
</evidence>
<feature type="transmembrane region" description="Helical" evidence="8">
    <location>
        <begin position="72"/>
        <end position="88"/>
    </location>
</feature>
<reference evidence="9" key="2">
    <citation type="submission" date="2023-02" db="EMBL/GenBank/DDBJ databases">
        <authorList>
            <person name="Rayyan A."/>
            <person name="Meyer T."/>
            <person name="Kyndt J.A."/>
        </authorList>
    </citation>
    <scope>NUCLEOTIDE SEQUENCE</scope>
    <source>
        <strain evidence="9">DSM 9987</strain>
    </source>
</reference>
<feature type="transmembrane region" description="Helical" evidence="8">
    <location>
        <begin position="186"/>
        <end position="204"/>
    </location>
</feature>
<dbReference type="EMBL" id="JAQQLI010000046">
    <property type="protein sequence ID" value="MDC7788527.1"/>
    <property type="molecule type" value="Genomic_DNA"/>
</dbReference>
<dbReference type="PANTHER" id="PTHR33908">
    <property type="entry name" value="MANNOSYLTRANSFERASE YKCB-RELATED"/>
    <property type="match status" value="1"/>
</dbReference>
<dbReference type="RefSeq" id="WP_272779362.1">
    <property type="nucleotide sequence ID" value="NZ_JAQQLI010000046.1"/>
</dbReference>